<feature type="transmembrane region" description="Helical" evidence="1">
    <location>
        <begin position="63"/>
        <end position="80"/>
    </location>
</feature>
<gene>
    <name evidence="2" type="ORF">GCM10017559_24500</name>
</gene>
<evidence type="ECO:0000313" key="3">
    <source>
        <dbReference type="Proteomes" id="UP001499930"/>
    </source>
</evidence>
<evidence type="ECO:0000256" key="1">
    <source>
        <dbReference type="SAM" id="Phobius"/>
    </source>
</evidence>
<feature type="transmembrane region" description="Helical" evidence="1">
    <location>
        <begin position="87"/>
        <end position="105"/>
    </location>
</feature>
<keyword evidence="1" id="KW-0472">Membrane</keyword>
<evidence type="ECO:0000313" key="2">
    <source>
        <dbReference type="EMBL" id="GAA3002342.1"/>
    </source>
</evidence>
<sequence>MYLGHIWRWIVVLCEIDLVNFPDQRSSWFNVLSKPQQVIAIVMSLIGSVGGAAYIVFGPVMEPAPFFLILAYALLSLMVLNGIPRVYLWFGGQGFLLYLGVFGVLKGASGELETHAIRVSTFVIGVLLLTYLIVRAVRIEWRKRQADHAKAQLF</sequence>
<feature type="transmembrane region" description="Helical" evidence="1">
    <location>
        <begin position="117"/>
        <end position="134"/>
    </location>
</feature>
<comment type="caution">
    <text evidence="2">The sequence shown here is derived from an EMBL/GenBank/DDBJ whole genome shotgun (WGS) entry which is preliminary data.</text>
</comment>
<feature type="transmembrane region" description="Helical" evidence="1">
    <location>
        <begin position="38"/>
        <end position="57"/>
    </location>
</feature>
<evidence type="ECO:0008006" key="4">
    <source>
        <dbReference type="Google" id="ProtNLM"/>
    </source>
</evidence>
<proteinExistence type="predicted"/>
<dbReference type="Proteomes" id="UP001499930">
    <property type="component" value="Unassembled WGS sequence"/>
</dbReference>
<protein>
    <recommendedName>
        <fullName evidence="4">DUF2157 domain-containing protein</fullName>
    </recommendedName>
</protein>
<accession>A0ABN3XW75</accession>
<keyword evidence="1" id="KW-0812">Transmembrane</keyword>
<dbReference type="EMBL" id="BAAAWD010000006">
    <property type="protein sequence ID" value="GAA3002342.1"/>
    <property type="molecule type" value="Genomic_DNA"/>
</dbReference>
<keyword evidence="1" id="KW-1133">Transmembrane helix</keyword>
<reference evidence="3" key="1">
    <citation type="journal article" date="2019" name="Int. J. Syst. Evol. Microbiol.">
        <title>The Global Catalogue of Microorganisms (GCM) 10K type strain sequencing project: providing services to taxonomists for standard genome sequencing and annotation.</title>
        <authorList>
            <consortium name="The Broad Institute Genomics Platform"/>
            <consortium name="The Broad Institute Genome Sequencing Center for Infectious Disease"/>
            <person name="Wu L."/>
            <person name="Ma J."/>
        </authorList>
    </citation>
    <scope>NUCLEOTIDE SEQUENCE [LARGE SCALE GENOMIC DNA]</scope>
    <source>
        <strain evidence="3">JCM 3106</strain>
    </source>
</reference>
<keyword evidence="3" id="KW-1185">Reference proteome</keyword>
<name>A0ABN3XW75_9ACTN</name>
<organism evidence="2 3">
    <name type="scientific">Streptosporangium longisporum</name>
    <dbReference type="NCBI Taxonomy" id="46187"/>
    <lineage>
        <taxon>Bacteria</taxon>
        <taxon>Bacillati</taxon>
        <taxon>Actinomycetota</taxon>
        <taxon>Actinomycetes</taxon>
        <taxon>Streptosporangiales</taxon>
        <taxon>Streptosporangiaceae</taxon>
        <taxon>Streptosporangium</taxon>
    </lineage>
</organism>